<dbReference type="EMBL" id="UZAL01042940">
    <property type="protein sequence ID" value="VDP80642.1"/>
    <property type="molecule type" value="Genomic_DNA"/>
</dbReference>
<dbReference type="Proteomes" id="UP000269396">
    <property type="component" value="Unassembled WGS sequence"/>
</dbReference>
<gene>
    <name evidence="1" type="ORF">SMTD_LOCUS19754</name>
</gene>
<reference evidence="1 2" key="1">
    <citation type="submission" date="2018-11" db="EMBL/GenBank/DDBJ databases">
        <authorList>
            <consortium name="Pathogen Informatics"/>
        </authorList>
    </citation>
    <scope>NUCLEOTIDE SEQUENCE [LARGE SCALE GENOMIC DNA]</scope>
    <source>
        <strain>Denwood</strain>
        <strain evidence="2">Zambia</strain>
    </source>
</reference>
<dbReference type="AlphaFoldDB" id="A0A3P8FWC2"/>
<name>A0A3P8FWC2_9TREM</name>
<evidence type="ECO:0000313" key="1">
    <source>
        <dbReference type="EMBL" id="VDP80642.1"/>
    </source>
</evidence>
<protein>
    <submittedName>
        <fullName evidence="1">Uncharacterized protein</fullName>
    </submittedName>
</protein>
<accession>A0A3P8FWC2</accession>
<organism evidence="1 2">
    <name type="scientific">Schistosoma mattheei</name>
    <dbReference type="NCBI Taxonomy" id="31246"/>
    <lineage>
        <taxon>Eukaryota</taxon>
        <taxon>Metazoa</taxon>
        <taxon>Spiralia</taxon>
        <taxon>Lophotrochozoa</taxon>
        <taxon>Platyhelminthes</taxon>
        <taxon>Trematoda</taxon>
        <taxon>Digenea</taxon>
        <taxon>Strigeidida</taxon>
        <taxon>Schistosomatoidea</taxon>
        <taxon>Schistosomatidae</taxon>
        <taxon>Schistosoma</taxon>
    </lineage>
</organism>
<keyword evidence="2" id="KW-1185">Reference proteome</keyword>
<sequence>MTRVSSYLGLVSWMYLHVRELMFTVELEPSTIRFKFTWYCFTCIFPLLFRTAIAQCHVGIYASCADCLDIDLS</sequence>
<evidence type="ECO:0000313" key="2">
    <source>
        <dbReference type="Proteomes" id="UP000269396"/>
    </source>
</evidence>
<proteinExistence type="predicted"/>